<keyword evidence="2" id="KW-1185">Reference proteome</keyword>
<protein>
    <submittedName>
        <fullName evidence="1">Uncharacterized protein</fullName>
    </submittedName>
</protein>
<dbReference type="AlphaFoldDB" id="A0A165QF59"/>
<evidence type="ECO:0000313" key="2">
    <source>
        <dbReference type="Proteomes" id="UP000077266"/>
    </source>
</evidence>
<name>A0A165QF59_EXIGL</name>
<dbReference type="InParanoid" id="A0A165QF59"/>
<dbReference type="InterPro" id="IPR032675">
    <property type="entry name" value="LRR_dom_sf"/>
</dbReference>
<organism evidence="1 2">
    <name type="scientific">Exidia glandulosa HHB12029</name>
    <dbReference type="NCBI Taxonomy" id="1314781"/>
    <lineage>
        <taxon>Eukaryota</taxon>
        <taxon>Fungi</taxon>
        <taxon>Dikarya</taxon>
        <taxon>Basidiomycota</taxon>
        <taxon>Agaricomycotina</taxon>
        <taxon>Agaricomycetes</taxon>
        <taxon>Auriculariales</taxon>
        <taxon>Exidiaceae</taxon>
        <taxon>Exidia</taxon>
    </lineage>
</organism>
<sequence>MQWANFWASDLQLLPHLTSYTLRGHSQWTLMKSVLEFALNAFPRAQLRTLELDTTWMDDNVLRALCEATLPALRTLKLLNVRRHSLWRDLAVALKRLLPCGVEVLYISAKDSPRVSGEGEDDWDRSADALTSLTLRGLSWPHNDLSCTLFRHAPRLRHLSLDVEPYHSNLPVYESKTYDFSKILDLELRGSGVALAQWLHRAKNATKITLELTPTDSESIQNSGSRFKRQLVGEVRFPALRELRTTNITFTVKEIVRLRRVIAHPLLTLVVNGVEV</sequence>
<accession>A0A165QF59</accession>
<gene>
    <name evidence="1" type="ORF">EXIGLDRAFT_828406</name>
</gene>
<evidence type="ECO:0000313" key="1">
    <source>
        <dbReference type="EMBL" id="KZW03522.1"/>
    </source>
</evidence>
<dbReference type="Gene3D" id="3.80.10.10">
    <property type="entry name" value="Ribonuclease Inhibitor"/>
    <property type="match status" value="1"/>
</dbReference>
<dbReference type="Proteomes" id="UP000077266">
    <property type="component" value="Unassembled WGS sequence"/>
</dbReference>
<dbReference type="EMBL" id="KV425883">
    <property type="protein sequence ID" value="KZW03522.1"/>
    <property type="molecule type" value="Genomic_DNA"/>
</dbReference>
<reference evidence="1 2" key="1">
    <citation type="journal article" date="2016" name="Mol. Biol. Evol.">
        <title>Comparative Genomics of Early-Diverging Mushroom-Forming Fungi Provides Insights into the Origins of Lignocellulose Decay Capabilities.</title>
        <authorList>
            <person name="Nagy L.G."/>
            <person name="Riley R."/>
            <person name="Tritt A."/>
            <person name="Adam C."/>
            <person name="Daum C."/>
            <person name="Floudas D."/>
            <person name="Sun H."/>
            <person name="Yadav J.S."/>
            <person name="Pangilinan J."/>
            <person name="Larsson K.H."/>
            <person name="Matsuura K."/>
            <person name="Barry K."/>
            <person name="Labutti K."/>
            <person name="Kuo R."/>
            <person name="Ohm R.A."/>
            <person name="Bhattacharya S.S."/>
            <person name="Shirouzu T."/>
            <person name="Yoshinaga Y."/>
            <person name="Martin F.M."/>
            <person name="Grigoriev I.V."/>
            <person name="Hibbett D.S."/>
        </authorList>
    </citation>
    <scope>NUCLEOTIDE SEQUENCE [LARGE SCALE GENOMIC DNA]</scope>
    <source>
        <strain evidence="1 2">HHB12029</strain>
    </source>
</reference>
<proteinExistence type="predicted"/>
<dbReference type="SUPFAM" id="SSF52047">
    <property type="entry name" value="RNI-like"/>
    <property type="match status" value="1"/>
</dbReference>